<proteinExistence type="predicted"/>
<evidence type="ECO:0000313" key="2">
    <source>
        <dbReference type="Proteomes" id="UP001164250"/>
    </source>
</evidence>
<dbReference type="EMBL" id="CM047910">
    <property type="protein sequence ID" value="KAJ0076010.1"/>
    <property type="molecule type" value="Genomic_DNA"/>
</dbReference>
<protein>
    <submittedName>
        <fullName evidence="1">Uncharacterized protein</fullName>
    </submittedName>
</protein>
<reference evidence="2" key="1">
    <citation type="journal article" date="2023" name="G3 (Bethesda)">
        <title>Genome assembly and association tests identify interacting loci associated with vigor, precocity, and sex in interspecific pistachio rootstocks.</title>
        <authorList>
            <person name="Palmer W."/>
            <person name="Jacygrad E."/>
            <person name="Sagayaradj S."/>
            <person name="Cavanaugh K."/>
            <person name="Han R."/>
            <person name="Bertier L."/>
            <person name="Beede B."/>
            <person name="Kafkas S."/>
            <person name="Golino D."/>
            <person name="Preece J."/>
            <person name="Michelmore R."/>
        </authorList>
    </citation>
    <scope>NUCLEOTIDE SEQUENCE [LARGE SCALE GENOMIC DNA]</scope>
</reference>
<evidence type="ECO:0000313" key="1">
    <source>
        <dbReference type="EMBL" id="KAJ0076010.1"/>
    </source>
</evidence>
<gene>
    <name evidence="1" type="ORF">Patl1_35120</name>
</gene>
<sequence length="75" mass="7953">MNPLQGTTAAIQYGTGAIFGFFSQDNVQVGYLIVKNQDFIKATKEASITFLAAKFDGIIGLGIQGISVGNTVPVW</sequence>
<name>A0ACC0ZSQ1_9ROSI</name>
<comment type="caution">
    <text evidence="1">The sequence shown here is derived from an EMBL/GenBank/DDBJ whole genome shotgun (WGS) entry which is preliminary data.</text>
</comment>
<organism evidence="1 2">
    <name type="scientific">Pistacia atlantica</name>
    <dbReference type="NCBI Taxonomy" id="434234"/>
    <lineage>
        <taxon>Eukaryota</taxon>
        <taxon>Viridiplantae</taxon>
        <taxon>Streptophyta</taxon>
        <taxon>Embryophyta</taxon>
        <taxon>Tracheophyta</taxon>
        <taxon>Spermatophyta</taxon>
        <taxon>Magnoliopsida</taxon>
        <taxon>eudicotyledons</taxon>
        <taxon>Gunneridae</taxon>
        <taxon>Pentapetalae</taxon>
        <taxon>rosids</taxon>
        <taxon>malvids</taxon>
        <taxon>Sapindales</taxon>
        <taxon>Anacardiaceae</taxon>
        <taxon>Pistacia</taxon>
    </lineage>
</organism>
<dbReference type="Proteomes" id="UP001164250">
    <property type="component" value="Chromosome 15"/>
</dbReference>
<accession>A0ACC0ZSQ1</accession>
<keyword evidence="2" id="KW-1185">Reference proteome</keyword>